<name>A0A058Z189_FONAL</name>
<sequence>MVGPHQPPPPAAAPLPAAYPYGAYYPPAAGTPGAWWTPPGAGVMDPAAMAAATTRPPPAPMALSATSQYGIPPGGPASTPAPAPGLEPLPPVSSAPRPGPGPGPMAATPPGSGYAPVSSGSATTRSNSPDPSAAAAAAAAAATATTAAPLPDFPLGKSLSQNNNELIQCIVHLRQKRDILHAQILEEDALRMQIDQELRNVAARLEALTSSLEKKRARQGALDQAIAEAEDAYSKLVQSSQVLLNYVKRESQGGPSAGDSG</sequence>
<feature type="compositionally biased region" description="Pro residues" evidence="1">
    <location>
        <begin position="73"/>
        <end position="103"/>
    </location>
</feature>
<dbReference type="EMBL" id="KB932214">
    <property type="protein sequence ID" value="KCV67708.1"/>
    <property type="molecule type" value="Genomic_DNA"/>
</dbReference>
<evidence type="ECO:0000313" key="3">
    <source>
        <dbReference type="Proteomes" id="UP000030693"/>
    </source>
</evidence>
<dbReference type="GO" id="GO:0036064">
    <property type="term" value="C:ciliary basal body"/>
    <property type="evidence" value="ECO:0007669"/>
    <property type="project" value="TreeGrafter"/>
</dbReference>
<dbReference type="InterPro" id="IPR033362">
    <property type="entry name" value="SSNA1_fam"/>
</dbReference>
<gene>
    <name evidence="2" type="ORF">H696_05816</name>
</gene>
<dbReference type="Proteomes" id="UP000030693">
    <property type="component" value="Unassembled WGS sequence"/>
</dbReference>
<evidence type="ECO:0000313" key="2">
    <source>
        <dbReference type="EMBL" id="KCV67708.1"/>
    </source>
</evidence>
<reference evidence="2" key="1">
    <citation type="submission" date="2013-04" db="EMBL/GenBank/DDBJ databases">
        <title>The Genome Sequence of Fonticula alba ATCC 38817.</title>
        <authorList>
            <consortium name="The Broad Institute Genomics Platform"/>
            <person name="Russ C."/>
            <person name="Cuomo C."/>
            <person name="Burger G."/>
            <person name="Gray M.W."/>
            <person name="Holland P.W.H."/>
            <person name="King N."/>
            <person name="Lang F.B.F."/>
            <person name="Roger A.J."/>
            <person name="Ruiz-Trillo I."/>
            <person name="Brown M."/>
            <person name="Walker B."/>
            <person name="Young S."/>
            <person name="Zeng Q."/>
            <person name="Gargeya S."/>
            <person name="Fitzgerald M."/>
            <person name="Haas B."/>
            <person name="Abouelleil A."/>
            <person name="Allen A.W."/>
            <person name="Alvarado L."/>
            <person name="Arachchi H.M."/>
            <person name="Berlin A.M."/>
            <person name="Chapman S.B."/>
            <person name="Gainer-Dewar J."/>
            <person name="Goldberg J."/>
            <person name="Griggs A."/>
            <person name="Gujja S."/>
            <person name="Hansen M."/>
            <person name="Howarth C."/>
            <person name="Imamovic A."/>
            <person name="Ireland A."/>
            <person name="Larimer J."/>
            <person name="McCowan C."/>
            <person name="Murphy C."/>
            <person name="Pearson M."/>
            <person name="Poon T.W."/>
            <person name="Priest M."/>
            <person name="Roberts A."/>
            <person name="Saif S."/>
            <person name="Shea T."/>
            <person name="Sisk P."/>
            <person name="Sykes S."/>
            <person name="Wortman J."/>
            <person name="Nusbaum C."/>
            <person name="Birren B."/>
        </authorList>
    </citation>
    <scope>NUCLEOTIDE SEQUENCE [LARGE SCALE GENOMIC DNA]</scope>
    <source>
        <strain evidence="2">ATCC 38817</strain>
    </source>
</reference>
<feature type="compositionally biased region" description="Polar residues" evidence="1">
    <location>
        <begin position="118"/>
        <end position="130"/>
    </location>
</feature>
<keyword evidence="3" id="KW-1185">Reference proteome</keyword>
<feature type="compositionally biased region" description="Low complexity" evidence="1">
    <location>
        <begin position="104"/>
        <end position="113"/>
    </location>
</feature>
<feature type="region of interest" description="Disordered" evidence="1">
    <location>
        <begin position="51"/>
        <end position="134"/>
    </location>
</feature>
<dbReference type="AlphaFoldDB" id="A0A058Z189"/>
<evidence type="ECO:0000256" key="1">
    <source>
        <dbReference type="SAM" id="MobiDB-lite"/>
    </source>
</evidence>
<dbReference type="GeneID" id="20530541"/>
<dbReference type="OrthoDB" id="295355at2759"/>
<dbReference type="RefSeq" id="XP_009497892.1">
    <property type="nucleotide sequence ID" value="XM_009499617.1"/>
</dbReference>
<organism evidence="2">
    <name type="scientific">Fonticula alba</name>
    <name type="common">Slime mold</name>
    <dbReference type="NCBI Taxonomy" id="691883"/>
    <lineage>
        <taxon>Eukaryota</taxon>
        <taxon>Rotosphaerida</taxon>
        <taxon>Fonticulaceae</taxon>
        <taxon>Fonticula</taxon>
    </lineage>
</organism>
<dbReference type="PANTHER" id="PTHR28661:SF1">
    <property type="entry name" value="MICROTUBULE NUCLEATION FACTOR SSNA1"/>
    <property type="match status" value="1"/>
</dbReference>
<proteinExistence type="predicted"/>
<dbReference type="STRING" id="691883.A0A058Z189"/>
<accession>A0A058Z189</accession>
<protein>
    <submittedName>
        <fullName evidence="2">Uncharacterized protein</fullName>
    </submittedName>
</protein>
<dbReference type="PANTHER" id="PTHR28661">
    <property type="entry name" value="SJOEGREN SYNDROME NUCLEAR AUTOANTIGEN 1"/>
    <property type="match status" value="1"/>
</dbReference>